<gene>
    <name evidence="1" type="ORF">L1987_15820</name>
</gene>
<keyword evidence="2" id="KW-1185">Reference proteome</keyword>
<dbReference type="Proteomes" id="UP001056120">
    <property type="component" value="Linkage Group LG05"/>
</dbReference>
<protein>
    <submittedName>
        <fullName evidence="1">Uncharacterized protein</fullName>
    </submittedName>
</protein>
<comment type="caution">
    <text evidence="1">The sequence shown here is derived from an EMBL/GenBank/DDBJ whole genome shotgun (WGS) entry which is preliminary data.</text>
</comment>
<dbReference type="EMBL" id="CM042022">
    <property type="protein sequence ID" value="KAI3816130.1"/>
    <property type="molecule type" value="Genomic_DNA"/>
</dbReference>
<accession>A0ACB9J8R1</accession>
<reference evidence="2" key="1">
    <citation type="journal article" date="2022" name="Mol. Ecol. Resour.">
        <title>The genomes of chicory, endive, great burdock and yacon provide insights into Asteraceae palaeo-polyploidization history and plant inulin production.</title>
        <authorList>
            <person name="Fan W."/>
            <person name="Wang S."/>
            <person name="Wang H."/>
            <person name="Wang A."/>
            <person name="Jiang F."/>
            <person name="Liu H."/>
            <person name="Zhao H."/>
            <person name="Xu D."/>
            <person name="Zhang Y."/>
        </authorList>
    </citation>
    <scope>NUCLEOTIDE SEQUENCE [LARGE SCALE GENOMIC DNA]</scope>
    <source>
        <strain evidence="2">cv. Yunnan</strain>
    </source>
</reference>
<name>A0ACB9J8R1_9ASTR</name>
<sequence length="235" mass="26140">MMIPPLGNGKTEEDLDVSMESEAENMEDKKVGKDPMIMMNIRVGTSKDNPPIRQSKNHKSVTGLFGLVGIVLQQIPKGNGKTEEDLDVSMESEAENMEDKKVGLDDCVDLEHFVLLEDNELPVEDCNLIAKFKWIRIESRGLFGLVGIVLQQIPKGNGKTEEDLDVSMESEAENMEDKKVGLFGLVGIVLQQIPKGNGKREEDLDVSMESEAENMEDKKVGKDPMIMMEEALETN</sequence>
<proteinExistence type="predicted"/>
<evidence type="ECO:0000313" key="1">
    <source>
        <dbReference type="EMBL" id="KAI3816130.1"/>
    </source>
</evidence>
<evidence type="ECO:0000313" key="2">
    <source>
        <dbReference type="Proteomes" id="UP001056120"/>
    </source>
</evidence>
<organism evidence="1 2">
    <name type="scientific">Smallanthus sonchifolius</name>
    <dbReference type="NCBI Taxonomy" id="185202"/>
    <lineage>
        <taxon>Eukaryota</taxon>
        <taxon>Viridiplantae</taxon>
        <taxon>Streptophyta</taxon>
        <taxon>Embryophyta</taxon>
        <taxon>Tracheophyta</taxon>
        <taxon>Spermatophyta</taxon>
        <taxon>Magnoliopsida</taxon>
        <taxon>eudicotyledons</taxon>
        <taxon>Gunneridae</taxon>
        <taxon>Pentapetalae</taxon>
        <taxon>asterids</taxon>
        <taxon>campanulids</taxon>
        <taxon>Asterales</taxon>
        <taxon>Asteraceae</taxon>
        <taxon>Asteroideae</taxon>
        <taxon>Heliantheae alliance</taxon>
        <taxon>Millerieae</taxon>
        <taxon>Smallanthus</taxon>
    </lineage>
</organism>
<reference evidence="1 2" key="2">
    <citation type="journal article" date="2022" name="Mol. Ecol. Resour.">
        <title>The genomes of chicory, endive, great burdock and yacon provide insights into Asteraceae paleo-polyploidization history and plant inulin production.</title>
        <authorList>
            <person name="Fan W."/>
            <person name="Wang S."/>
            <person name="Wang H."/>
            <person name="Wang A."/>
            <person name="Jiang F."/>
            <person name="Liu H."/>
            <person name="Zhao H."/>
            <person name="Xu D."/>
            <person name="Zhang Y."/>
        </authorList>
    </citation>
    <scope>NUCLEOTIDE SEQUENCE [LARGE SCALE GENOMIC DNA]</scope>
    <source>
        <strain evidence="2">cv. Yunnan</strain>
        <tissue evidence="1">Leaves</tissue>
    </source>
</reference>